<evidence type="ECO:0000259" key="9">
    <source>
        <dbReference type="Pfam" id="PF01425"/>
    </source>
</evidence>
<protein>
    <recommendedName>
        <fullName evidence="8">Glutamyl-tRNA(Gln) amidotransferase subunit A</fullName>
        <shortName evidence="8">Glu-ADT subunit A</shortName>
        <ecNumber evidence="8">6.3.5.7</ecNumber>
    </recommendedName>
</protein>
<feature type="active site" description="Acyl-ester intermediate" evidence="8">
    <location>
        <position position="178"/>
    </location>
</feature>
<dbReference type="InterPro" id="IPR020556">
    <property type="entry name" value="Amidase_CS"/>
</dbReference>
<evidence type="ECO:0000313" key="10">
    <source>
        <dbReference type="EMBL" id="EEI87027.1"/>
    </source>
</evidence>
<gene>
    <name evidence="8 10" type="primary">gatA</name>
    <name evidence="10" type="ORF">HMPREF0072_0418</name>
</gene>
<comment type="catalytic activity">
    <reaction evidence="7 8">
        <text>L-glutamyl-tRNA(Gln) + L-glutamine + ATP + H2O = L-glutaminyl-tRNA(Gln) + L-glutamate + ADP + phosphate + H(+)</text>
        <dbReference type="Rhea" id="RHEA:17521"/>
        <dbReference type="Rhea" id="RHEA-COMP:9681"/>
        <dbReference type="Rhea" id="RHEA-COMP:9684"/>
        <dbReference type="ChEBI" id="CHEBI:15377"/>
        <dbReference type="ChEBI" id="CHEBI:15378"/>
        <dbReference type="ChEBI" id="CHEBI:29985"/>
        <dbReference type="ChEBI" id="CHEBI:30616"/>
        <dbReference type="ChEBI" id="CHEBI:43474"/>
        <dbReference type="ChEBI" id="CHEBI:58359"/>
        <dbReference type="ChEBI" id="CHEBI:78520"/>
        <dbReference type="ChEBI" id="CHEBI:78521"/>
        <dbReference type="ChEBI" id="CHEBI:456216"/>
        <dbReference type="EC" id="6.3.5.7"/>
    </reaction>
</comment>
<dbReference type="InterPro" id="IPR036928">
    <property type="entry name" value="AS_sf"/>
</dbReference>
<evidence type="ECO:0000256" key="4">
    <source>
        <dbReference type="ARBA" id="ARBA00022840"/>
    </source>
</evidence>
<dbReference type="eggNOG" id="COG0154">
    <property type="taxonomic scope" value="Bacteria"/>
</dbReference>
<reference evidence="10 11" key="1">
    <citation type="submission" date="2008-10" db="EMBL/GenBank/DDBJ databases">
        <authorList>
            <person name="Qin X."/>
            <person name="Bachman B."/>
            <person name="Battles P."/>
            <person name="Bell A."/>
            <person name="Bess C."/>
            <person name="Bickham C."/>
            <person name="Chaboub L."/>
            <person name="Chen D."/>
            <person name="Coyle M."/>
            <person name="Deiros D.R."/>
            <person name="Dinh H."/>
            <person name="Forbes L."/>
            <person name="Fowler G."/>
            <person name="Francisco L."/>
            <person name="Fu Q."/>
            <person name="Gubbala S."/>
            <person name="Hale W."/>
            <person name="Han Y."/>
            <person name="Hemphill L."/>
            <person name="Highlander S.K."/>
            <person name="Hirani K."/>
            <person name="Hogues M."/>
            <person name="Jackson L."/>
            <person name="Jakkamsetti A."/>
            <person name="Javaid M."/>
            <person name="Jiang H."/>
            <person name="Korchina V."/>
            <person name="Kovar C."/>
            <person name="Lara F."/>
            <person name="Lee S."/>
            <person name="Mata R."/>
            <person name="Mathew T."/>
            <person name="Moen C."/>
            <person name="Morales K."/>
            <person name="Munidasa M."/>
            <person name="Nazareth L."/>
            <person name="Ngo R."/>
            <person name="Nguyen L."/>
            <person name="Okwuonu G."/>
            <person name="Ongeri F."/>
            <person name="Patil S."/>
            <person name="Petrosino J."/>
            <person name="Pham C."/>
            <person name="Pham P."/>
            <person name="Pu L.-L."/>
            <person name="Puazo M."/>
            <person name="Raj R."/>
            <person name="Reid J."/>
            <person name="Rouhana J."/>
            <person name="Saada N."/>
            <person name="Shang Y."/>
            <person name="Simmons D."/>
            <person name="Thornton R."/>
            <person name="Warren J."/>
            <person name="Weissenberger G."/>
            <person name="Zhang J."/>
            <person name="Zhang L."/>
            <person name="Zhou C."/>
            <person name="Zhu D."/>
            <person name="Muzny D."/>
            <person name="Worley K."/>
            <person name="Gibbs R."/>
        </authorList>
    </citation>
    <scope>NUCLEOTIDE SEQUENCE [LARGE SCALE GENOMIC DNA]</scope>
    <source>
        <strain evidence="10 11">ATCC 51172</strain>
    </source>
</reference>
<evidence type="ECO:0000256" key="7">
    <source>
        <dbReference type="ARBA" id="ARBA00047407"/>
    </source>
</evidence>
<evidence type="ECO:0000256" key="6">
    <source>
        <dbReference type="ARBA" id="ARBA00025295"/>
    </source>
</evidence>
<evidence type="ECO:0000256" key="3">
    <source>
        <dbReference type="ARBA" id="ARBA00022741"/>
    </source>
</evidence>
<dbReference type="HOGENOM" id="CLU_009600_0_3_9"/>
<comment type="function">
    <text evidence="6 8">Allows the formation of correctly charged Gln-tRNA(Gln) through the transamidation of misacylated Glu-tRNA(Gln) in organisms which lack glutaminyl-tRNA synthetase. The reaction takes place in the presence of glutamine and ATP through an activated gamma-phospho-Glu-tRNA(Gln).</text>
</comment>
<dbReference type="InterPro" id="IPR023631">
    <property type="entry name" value="Amidase_dom"/>
</dbReference>
<accession>C2BDJ8</accession>
<dbReference type="Gene3D" id="3.90.1300.10">
    <property type="entry name" value="Amidase signature (AS) domain"/>
    <property type="match status" value="1"/>
</dbReference>
<organism evidence="10 11">
    <name type="scientific">Anaerococcus lactolyticus ATCC 51172</name>
    <dbReference type="NCBI Taxonomy" id="525254"/>
    <lineage>
        <taxon>Bacteria</taxon>
        <taxon>Bacillati</taxon>
        <taxon>Bacillota</taxon>
        <taxon>Tissierellia</taxon>
        <taxon>Tissierellales</taxon>
        <taxon>Peptoniphilaceae</taxon>
        <taxon>Anaerococcus</taxon>
    </lineage>
</organism>
<comment type="caution">
    <text evidence="10">The sequence shown here is derived from an EMBL/GenBank/DDBJ whole genome shotgun (WGS) entry which is preliminary data.</text>
</comment>
<keyword evidence="2 8" id="KW-0436">Ligase</keyword>
<keyword evidence="11" id="KW-1185">Reference proteome</keyword>
<feature type="domain" description="Amidase" evidence="9">
    <location>
        <begin position="28"/>
        <end position="464"/>
    </location>
</feature>
<dbReference type="GO" id="GO:0030956">
    <property type="term" value="C:glutamyl-tRNA(Gln) amidotransferase complex"/>
    <property type="evidence" value="ECO:0007669"/>
    <property type="project" value="InterPro"/>
</dbReference>
<dbReference type="STRING" id="525254.HMPREF0072_0418"/>
<comment type="subunit">
    <text evidence="8">Heterotrimer of A, B and C subunits.</text>
</comment>
<dbReference type="SUPFAM" id="SSF75304">
    <property type="entry name" value="Amidase signature (AS) enzymes"/>
    <property type="match status" value="1"/>
</dbReference>
<keyword evidence="10" id="KW-0808">Transferase</keyword>
<dbReference type="GO" id="GO:0006412">
    <property type="term" value="P:translation"/>
    <property type="evidence" value="ECO:0007669"/>
    <property type="project" value="UniProtKB-UniRule"/>
</dbReference>
<dbReference type="NCBIfam" id="TIGR00132">
    <property type="entry name" value="gatA"/>
    <property type="match status" value="1"/>
</dbReference>
<name>C2BDJ8_9FIRM</name>
<sequence>METIGAMMDIKAIIDKYKNREISVEENTKNILEKIKNDDTNAYITFDEEDSLKRAKLLDEKLASGAELGSLFGIAVAVKDNISYKNMNMTCASKMLENFRPMFDAKVVENLLAEDAIIIAKTNMDEFAMGGRGKTSYFGPVKNPVDKTRLTGGSSSGSAAAVAKEDVLIALGTDTGGSVRCPASYCNILGYKPTYSMVSRNGVVSMANTLDQVSVFGKNVADIRTIAQVIEGPDEHDMTVRLDDYKYEMDTYDFKGKKIAYIPSDDEMHMDIDSTVEKDYNSALDELKKLGADLSPINLKYSKYANPVYNVVMSSEVSSNMSRFDGIRFGYQSDKYTSVDELFINSRSEGLGEEVQRRIALGTMYLSADDNQRVYRQGLKLRTLIKQELEEVFKTYDLIITPTVTNLPPSLDDDYQDPLSDFKSDGFNVIVNLSGMCGLSVPVRKGISGSVQFIANANEDSKLLNAGEEFLRRLNEN</sequence>
<dbReference type="GO" id="GO:0050567">
    <property type="term" value="F:glutaminyl-tRNA synthase (glutamine-hydrolyzing) activity"/>
    <property type="evidence" value="ECO:0007669"/>
    <property type="project" value="UniProtKB-UniRule"/>
</dbReference>
<comment type="similarity">
    <text evidence="1 8">Belongs to the amidase family. GatA subfamily.</text>
</comment>
<evidence type="ECO:0000256" key="8">
    <source>
        <dbReference type="HAMAP-Rule" id="MF_00120"/>
    </source>
</evidence>
<keyword evidence="5 8" id="KW-0648">Protein biosynthesis</keyword>
<dbReference type="InterPro" id="IPR004412">
    <property type="entry name" value="GatA"/>
</dbReference>
<proteinExistence type="inferred from homology"/>
<dbReference type="HAMAP" id="MF_00120">
    <property type="entry name" value="GatA"/>
    <property type="match status" value="1"/>
</dbReference>
<dbReference type="AlphaFoldDB" id="C2BDJ8"/>
<dbReference type="EMBL" id="ABYO01000017">
    <property type="protein sequence ID" value="EEI87027.1"/>
    <property type="molecule type" value="Genomic_DNA"/>
</dbReference>
<dbReference type="PANTHER" id="PTHR11895">
    <property type="entry name" value="TRANSAMIDASE"/>
    <property type="match status" value="1"/>
</dbReference>
<dbReference type="Proteomes" id="UP000005984">
    <property type="component" value="Unassembled WGS sequence"/>
</dbReference>
<evidence type="ECO:0000256" key="1">
    <source>
        <dbReference type="ARBA" id="ARBA00008069"/>
    </source>
</evidence>
<dbReference type="PANTHER" id="PTHR11895:SF7">
    <property type="entry name" value="GLUTAMYL-TRNA(GLN) AMIDOTRANSFERASE SUBUNIT A, MITOCHONDRIAL"/>
    <property type="match status" value="1"/>
</dbReference>
<dbReference type="InterPro" id="IPR000120">
    <property type="entry name" value="Amidase"/>
</dbReference>
<dbReference type="PROSITE" id="PS00571">
    <property type="entry name" value="AMIDASES"/>
    <property type="match status" value="1"/>
</dbReference>
<keyword evidence="4 8" id="KW-0067">ATP-binding</keyword>
<keyword evidence="3 8" id="KW-0547">Nucleotide-binding</keyword>
<evidence type="ECO:0000256" key="2">
    <source>
        <dbReference type="ARBA" id="ARBA00022598"/>
    </source>
</evidence>
<feature type="active site" description="Charge relay system" evidence="8">
    <location>
        <position position="154"/>
    </location>
</feature>
<dbReference type="EC" id="6.3.5.7" evidence="8"/>
<feature type="active site" description="Charge relay system" evidence="8">
    <location>
        <position position="79"/>
    </location>
</feature>
<evidence type="ECO:0000313" key="11">
    <source>
        <dbReference type="Proteomes" id="UP000005984"/>
    </source>
</evidence>
<evidence type="ECO:0000256" key="5">
    <source>
        <dbReference type="ARBA" id="ARBA00022917"/>
    </source>
</evidence>
<dbReference type="GO" id="GO:0005524">
    <property type="term" value="F:ATP binding"/>
    <property type="evidence" value="ECO:0007669"/>
    <property type="project" value="UniProtKB-KW"/>
</dbReference>
<dbReference type="GO" id="GO:0016740">
    <property type="term" value="F:transferase activity"/>
    <property type="evidence" value="ECO:0007669"/>
    <property type="project" value="UniProtKB-KW"/>
</dbReference>
<dbReference type="Pfam" id="PF01425">
    <property type="entry name" value="Amidase"/>
    <property type="match status" value="1"/>
</dbReference>